<feature type="transmembrane region" description="Helical" evidence="2">
    <location>
        <begin position="605"/>
        <end position="626"/>
    </location>
</feature>
<evidence type="ECO:0000313" key="4">
    <source>
        <dbReference type="Proteomes" id="UP001151287"/>
    </source>
</evidence>
<evidence type="ECO:0000256" key="2">
    <source>
        <dbReference type="SAM" id="Phobius"/>
    </source>
</evidence>
<keyword evidence="4" id="KW-1185">Reference proteome</keyword>
<dbReference type="OrthoDB" id="331263at2759"/>
<proteinExistence type="predicted"/>
<comment type="caution">
    <text evidence="3">The sequence shown here is derived from an EMBL/GenBank/DDBJ whole genome shotgun (WGS) entry which is preliminary data.</text>
</comment>
<name>A0A9Q0C1Q7_9POAL</name>
<evidence type="ECO:0000256" key="1">
    <source>
        <dbReference type="SAM" id="MobiDB-lite"/>
    </source>
</evidence>
<feature type="region of interest" description="Disordered" evidence="1">
    <location>
        <begin position="1"/>
        <end position="34"/>
    </location>
</feature>
<dbReference type="AlphaFoldDB" id="A0A9Q0C1Q7"/>
<evidence type="ECO:0000313" key="3">
    <source>
        <dbReference type="EMBL" id="KAJ1685653.1"/>
    </source>
</evidence>
<dbReference type="GO" id="GO:0042765">
    <property type="term" value="C:GPI-anchor transamidase complex"/>
    <property type="evidence" value="ECO:0007669"/>
    <property type="project" value="InterPro"/>
</dbReference>
<protein>
    <recommendedName>
        <fullName evidence="5">GPI transamidase component PIG-T</fullName>
    </recommendedName>
</protein>
<dbReference type="Proteomes" id="UP001151287">
    <property type="component" value="Unassembled WGS sequence"/>
</dbReference>
<dbReference type="InterPro" id="IPR007245">
    <property type="entry name" value="PIG-T"/>
</dbReference>
<reference evidence="3" key="1">
    <citation type="journal article" date="2022" name="Cell">
        <title>Repeat-based holocentromeres influence genome architecture and karyotype evolution.</title>
        <authorList>
            <person name="Hofstatter P.G."/>
            <person name="Thangavel G."/>
            <person name="Lux T."/>
            <person name="Neumann P."/>
            <person name="Vondrak T."/>
            <person name="Novak P."/>
            <person name="Zhang M."/>
            <person name="Costa L."/>
            <person name="Castellani M."/>
            <person name="Scott A."/>
            <person name="Toegelov H."/>
            <person name="Fuchs J."/>
            <person name="Mata-Sucre Y."/>
            <person name="Dias Y."/>
            <person name="Vanzela A.L.L."/>
            <person name="Huettel B."/>
            <person name="Almeida C.C.S."/>
            <person name="Simkova H."/>
            <person name="Souza G."/>
            <person name="Pedrosa-Harand A."/>
            <person name="Macas J."/>
            <person name="Mayer K.F.X."/>
            <person name="Houben A."/>
            <person name="Marques A."/>
        </authorList>
    </citation>
    <scope>NUCLEOTIDE SEQUENCE</scope>
    <source>
        <strain evidence="3">RhyBre1mFocal</strain>
    </source>
</reference>
<feature type="compositionally biased region" description="Basic and acidic residues" evidence="1">
    <location>
        <begin position="11"/>
        <end position="34"/>
    </location>
</feature>
<gene>
    <name evidence="3" type="ORF">LUZ63_017043</name>
</gene>
<dbReference type="PANTHER" id="PTHR12959:SF11">
    <property type="entry name" value="GPI TRANSAMIDASE COMPONENT PIG-T"/>
    <property type="match status" value="1"/>
</dbReference>
<dbReference type="Pfam" id="PF04113">
    <property type="entry name" value="Gpi16"/>
    <property type="match status" value="2"/>
</dbReference>
<dbReference type="PANTHER" id="PTHR12959">
    <property type="entry name" value="GPI TRANSAMIDASE COMPONENT PIG-T-RELATED"/>
    <property type="match status" value="1"/>
</dbReference>
<organism evidence="3 4">
    <name type="scientific">Rhynchospora breviuscula</name>
    <dbReference type="NCBI Taxonomy" id="2022672"/>
    <lineage>
        <taxon>Eukaryota</taxon>
        <taxon>Viridiplantae</taxon>
        <taxon>Streptophyta</taxon>
        <taxon>Embryophyta</taxon>
        <taxon>Tracheophyta</taxon>
        <taxon>Spermatophyta</taxon>
        <taxon>Magnoliopsida</taxon>
        <taxon>Liliopsida</taxon>
        <taxon>Poales</taxon>
        <taxon>Cyperaceae</taxon>
        <taxon>Cyperoideae</taxon>
        <taxon>Rhynchosporeae</taxon>
        <taxon>Rhynchospora</taxon>
    </lineage>
</organism>
<dbReference type="GO" id="GO:0016255">
    <property type="term" value="P:attachment of GPI anchor to protein"/>
    <property type="evidence" value="ECO:0007669"/>
    <property type="project" value="InterPro"/>
</dbReference>
<dbReference type="EMBL" id="JAMQYH010000005">
    <property type="protein sequence ID" value="KAJ1685653.1"/>
    <property type="molecule type" value="Genomic_DNA"/>
</dbReference>
<keyword evidence="2" id="KW-0472">Membrane</keyword>
<keyword evidence="2" id="KW-1133">Transmembrane helix</keyword>
<feature type="transmembrane region" description="Helical" evidence="2">
    <location>
        <begin position="681"/>
        <end position="699"/>
    </location>
</feature>
<sequence length="702" mass="78656">MGGEGTRMRRRGEAGEARERGEARVGGGDHVRGGEVRGNIGESCGNIGARWNEILCSLFHGERFTSRPLTGEGVMASHTFLSLLVLYLYSFHLARPIHCSVGSNGFDTTSVLKEEFSEELLLKPLPDYKVLAHFHFTSTSPPSSSNGKHHHLFPKSIAQLVKKYKIRELELSFTQGRWNYDRWGASDPLSTANGKPPGVELWALFDIPTKEEIDATWRNLTHSLSGLFCASINFLESPTSYSAPLWGFLPNNGDLRYGALPREAICTENLTPWLKLLPCRDKAGIASLLDRPSIYRGHYHSQRLKLRSDGLNGIVIEQTLSVVLQPIDRTSWSMHQLFKKSLTGKCALAKSSKVFLEIEGSLVSQNENILELVGEADMVTNDQHDHSTIYQYNVERYSEHEALDIRVNWKKLLQVSFLQAPLHASRFLMGSGNERGSIAISLQSARNSTKGLYDNSKNCFTRVVIFQVVPWYVKVYYHTLRIYVDGAIRNTKDVVEKINVTPSEDKVSPGTLEMMLQFPCGMMSAALTLDFDKGFLHIDEYPPDANQGFDIPSALVSFPDFISRRIYPDSISSPLLQSYKGRNIVKSYTEVLLVPLTTPDFSMPYNVITFTCTVLALYFGSMVNVLRRRVSEEERLAKSKDKRRPGLIPLLISKISNKVRGIKEDSANQSQSSQPILGPKVVFKVVLIALIAVLGHYFLNTS</sequence>
<evidence type="ECO:0008006" key="5">
    <source>
        <dbReference type="Google" id="ProtNLM"/>
    </source>
</evidence>
<keyword evidence="2" id="KW-0812">Transmembrane</keyword>
<accession>A0A9Q0C1Q7</accession>